<dbReference type="Proteomes" id="UP000515823">
    <property type="component" value="Chromosome"/>
</dbReference>
<evidence type="ECO:0000256" key="1">
    <source>
        <dbReference type="ARBA" id="ARBA00001933"/>
    </source>
</evidence>
<name>A0A7G9G2J7_9FIRM</name>
<gene>
    <name evidence="8" type="ORF">H9Q78_11315</name>
</gene>
<proteinExistence type="inferred from homology"/>
<dbReference type="Pfam" id="PF00155">
    <property type="entry name" value="Aminotran_1_2"/>
    <property type="match status" value="1"/>
</dbReference>
<dbReference type="SUPFAM" id="SSF53383">
    <property type="entry name" value="PLP-dependent transferases"/>
    <property type="match status" value="1"/>
</dbReference>
<dbReference type="InterPro" id="IPR015422">
    <property type="entry name" value="PyrdxlP-dep_Trfase_small"/>
</dbReference>
<dbReference type="InterPro" id="IPR015421">
    <property type="entry name" value="PyrdxlP-dep_Trfase_major"/>
</dbReference>
<dbReference type="AlphaFoldDB" id="A0A7G9G2J7"/>
<accession>A0A7G9G2J7</accession>
<dbReference type="InterPro" id="IPR015424">
    <property type="entry name" value="PyrdxlP-dep_Trfase"/>
</dbReference>
<dbReference type="PROSITE" id="PS00105">
    <property type="entry name" value="AA_TRANSFER_CLASS_1"/>
    <property type="match status" value="1"/>
</dbReference>
<dbReference type="EC" id="2.6.1.-" evidence="6"/>
<dbReference type="GO" id="GO:0008483">
    <property type="term" value="F:transaminase activity"/>
    <property type="evidence" value="ECO:0007669"/>
    <property type="project" value="UniProtKB-KW"/>
</dbReference>
<evidence type="ECO:0000259" key="7">
    <source>
        <dbReference type="Pfam" id="PF00155"/>
    </source>
</evidence>
<dbReference type="InterPro" id="IPR004838">
    <property type="entry name" value="NHTrfase_class1_PyrdxlP-BS"/>
</dbReference>
<dbReference type="PANTHER" id="PTHR46383">
    <property type="entry name" value="ASPARTATE AMINOTRANSFERASE"/>
    <property type="match status" value="1"/>
</dbReference>
<dbReference type="InterPro" id="IPR004839">
    <property type="entry name" value="Aminotransferase_I/II_large"/>
</dbReference>
<dbReference type="EMBL" id="CP060634">
    <property type="protein sequence ID" value="QNM05029.1"/>
    <property type="molecule type" value="Genomic_DNA"/>
</dbReference>
<sequence>MSRVSKTGKCVDRSSIRIFLEKQNKIAESCDDMISFTIGEPDFQTPPNIVEAAIQALSEGKTKYAPNSGIPELRKAISEDLERTHGVHYDPETEIVITPSGMDTLRLTAMAVLDDDEEMIVNDPCWANHPNHSKIAHGKPVLVPVHEEDNFFYNLEELEKYVNEKTKAILLNSPNNPTGGVISHEALCAFCDFCKKHDLLVISDEVYYNIIFDGLKFYSPAMIEGMKDRVIISQSFSKTYAMTGWRLAYAAGPADIIEAIGRLNENSISCVNTFVQWAGVEAIKGTRKYIDAMVKEFENRRNIVYEGINAIDGLSCVKPQGAFYAFVNIKKTGLSAEEFATRLLEEKHVGMVPGTGFGASGEGFVRLSYATSTDNIRDGIKRMGEFVASLKK</sequence>
<evidence type="ECO:0000256" key="2">
    <source>
        <dbReference type="ARBA" id="ARBA00007441"/>
    </source>
</evidence>
<dbReference type="PANTHER" id="PTHR46383:SF1">
    <property type="entry name" value="ASPARTATE AMINOTRANSFERASE"/>
    <property type="match status" value="1"/>
</dbReference>
<dbReference type="FunFam" id="3.40.640.10:FF:000033">
    <property type="entry name" value="Aspartate aminotransferase"/>
    <property type="match status" value="1"/>
</dbReference>
<dbReference type="Gene3D" id="3.40.640.10">
    <property type="entry name" value="Type I PLP-dependent aspartate aminotransferase-like (Major domain)"/>
    <property type="match status" value="1"/>
</dbReference>
<evidence type="ECO:0000313" key="8">
    <source>
        <dbReference type="EMBL" id="QNM05029.1"/>
    </source>
</evidence>
<evidence type="ECO:0000313" key="9">
    <source>
        <dbReference type="Proteomes" id="UP000515823"/>
    </source>
</evidence>
<comment type="cofactor">
    <cofactor evidence="1 6">
        <name>pyridoxal 5'-phosphate</name>
        <dbReference type="ChEBI" id="CHEBI:597326"/>
    </cofactor>
</comment>
<protein>
    <recommendedName>
        <fullName evidence="6">Aminotransferase</fullName>
        <ecNumber evidence="6">2.6.1.-</ecNumber>
    </recommendedName>
</protein>
<reference evidence="8 9" key="1">
    <citation type="submission" date="2020-08" db="EMBL/GenBank/DDBJ databases">
        <authorList>
            <person name="Liu C."/>
            <person name="Sun Q."/>
        </authorList>
    </citation>
    <scope>NUCLEOTIDE SEQUENCE [LARGE SCALE GENOMIC DNA]</scope>
    <source>
        <strain evidence="8 9">NSJ-38</strain>
    </source>
</reference>
<organism evidence="8 9">
    <name type="scientific">Qiania dongpingensis</name>
    <dbReference type="NCBI Taxonomy" id="2763669"/>
    <lineage>
        <taxon>Bacteria</taxon>
        <taxon>Bacillati</taxon>
        <taxon>Bacillota</taxon>
        <taxon>Clostridia</taxon>
        <taxon>Lachnospirales</taxon>
        <taxon>Lachnospiraceae</taxon>
        <taxon>Qiania</taxon>
    </lineage>
</organism>
<dbReference type="GO" id="GO:0030170">
    <property type="term" value="F:pyridoxal phosphate binding"/>
    <property type="evidence" value="ECO:0007669"/>
    <property type="project" value="InterPro"/>
</dbReference>
<keyword evidence="5" id="KW-0663">Pyridoxal phosphate</keyword>
<evidence type="ECO:0000256" key="5">
    <source>
        <dbReference type="ARBA" id="ARBA00022898"/>
    </source>
</evidence>
<keyword evidence="9" id="KW-1185">Reference proteome</keyword>
<comment type="similarity">
    <text evidence="2 6">Belongs to the class-I pyridoxal-phosphate-dependent aminotransferase family.</text>
</comment>
<dbReference type="CDD" id="cd00609">
    <property type="entry name" value="AAT_like"/>
    <property type="match status" value="1"/>
</dbReference>
<keyword evidence="4 6" id="KW-0808">Transferase</keyword>
<dbReference type="KEGG" id="qdo:H9Q78_11315"/>
<dbReference type="InterPro" id="IPR050596">
    <property type="entry name" value="AspAT/PAT-like"/>
</dbReference>
<dbReference type="Gene3D" id="3.90.1150.10">
    <property type="entry name" value="Aspartate Aminotransferase, domain 1"/>
    <property type="match status" value="1"/>
</dbReference>
<evidence type="ECO:0000256" key="3">
    <source>
        <dbReference type="ARBA" id="ARBA00022576"/>
    </source>
</evidence>
<feature type="domain" description="Aminotransferase class I/classII large" evidence="7">
    <location>
        <begin position="32"/>
        <end position="380"/>
    </location>
</feature>
<evidence type="ECO:0000256" key="6">
    <source>
        <dbReference type="RuleBase" id="RU000481"/>
    </source>
</evidence>
<keyword evidence="3 6" id="KW-0032">Aminotransferase</keyword>
<dbReference type="GO" id="GO:0006520">
    <property type="term" value="P:amino acid metabolic process"/>
    <property type="evidence" value="ECO:0007669"/>
    <property type="project" value="InterPro"/>
</dbReference>
<dbReference type="RefSeq" id="WP_249301815.1">
    <property type="nucleotide sequence ID" value="NZ_CP060634.1"/>
</dbReference>
<evidence type="ECO:0000256" key="4">
    <source>
        <dbReference type="ARBA" id="ARBA00022679"/>
    </source>
</evidence>